<dbReference type="OrthoDB" id="2444812at2759"/>
<dbReference type="InterPro" id="IPR036020">
    <property type="entry name" value="WW_dom_sf"/>
</dbReference>
<dbReference type="SMART" id="SM00456">
    <property type="entry name" value="WW"/>
    <property type="match status" value="1"/>
</dbReference>
<feature type="compositionally biased region" description="Acidic residues" evidence="1">
    <location>
        <begin position="223"/>
        <end position="247"/>
    </location>
</feature>
<feature type="compositionally biased region" description="Low complexity" evidence="1">
    <location>
        <begin position="171"/>
        <end position="180"/>
    </location>
</feature>
<feature type="domain" description="WW" evidence="2">
    <location>
        <begin position="71"/>
        <end position="105"/>
    </location>
</feature>
<dbReference type="CDD" id="cd00201">
    <property type="entry name" value="WW"/>
    <property type="match status" value="1"/>
</dbReference>
<dbReference type="AlphaFoldDB" id="U1I1H4"/>
<feature type="region of interest" description="Disordered" evidence="1">
    <location>
        <begin position="14"/>
        <end position="78"/>
    </location>
</feature>
<accession>U1I1H4</accession>
<dbReference type="Proteomes" id="UP000019373">
    <property type="component" value="Unassembled WGS sequence"/>
</dbReference>
<dbReference type="eggNOG" id="ENOG502S71S">
    <property type="taxonomic scope" value="Eukaryota"/>
</dbReference>
<evidence type="ECO:0000256" key="1">
    <source>
        <dbReference type="SAM" id="MobiDB-lite"/>
    </source>
</evidence>
<evidence type="ECO:0000259" key="2">
    <source>
        <dbReference type="PROSITE" id="PS50020"/>
    </source>
</evidence>
<dbReference type="EMBL" id="KE720798">
    <property type="protein sequence ID" value="ERF75764.1"/>
    <property type="molecule type" value="Genomic_DNA"/>
</dbReference>
<proteinExistence type="predicted"/>
<evidence type="ECO:0000313" key="4">
    <source>
        <dbReference type="Proteomes" id="UP000019373"/>
    </source>
</evidence>
<name>U1I1H4_ENDPU</name>
<feature type="compositionally biased region" description="Basic and acidic residues" evidence="1">
    <location>
        <begin position="22"/>
        <end position="33"/>
    </location>
</feature>
<dbReference type="HOGENOM" id="CLU_064759_0_0_1"/>
<sequence>MSFLNKITKEFDDLKSTFSKGDGTKEQMHEETHYGQSSQHGEQAQQYGQSSYGQGPHYGGAPAPGLTNVDSSLPPGWIKQWDSTSQRWYFVQQATGRTQWEPPVLIAQSYGEQNTYPSTGGHYEQHHDSTMKAKGHSTMGAAAGGLAGDDSDSDHEHGAGHYAPQLSGCNQQPMQQQPYQAGDPSLPSQEDELPDETRSGSSVSGSDKEDVEEAREEYREALEEGDDSDIEEAREEYEEEFEETYND</sequence>
<dbReference type="SUPFAM" id="SSF51045">
    <property type="entry name" value="WW domain"/>
    <property type="match status" value="1"/>
</dbReference>
<protein>
    <recommendedName>
        <fullName evidence="2">WW domain-containing protein</fullName>
    </recommendedName>
</protein>
<organism evidence="3 4">
    <name type="scientific">Endocarpon pusillum (strain Z07020 / HMAS-L-300199)</name>
    <name type="common">Lichen-forming fungus</name>
    <dbReference type="NCBI Taxonomy" id="1263415"/>
    <lineage>
        <taxon>Eukaryota</taxon>
        <taxon>Fungi</taxon>
        <taxon>Dikarya</taxon>
        <taxon>Ascomycota</taxon>
        <taxon>Pezizomycotina</taxon>
        <taxon>Eurotiomycetes</taxon>
        <taxon>Chaetothyriomycetidae</taxon>
        <taxon>Verrucariales</taxon>
        <taxon>Verrucariaceae</taxon>
        <taxon>Endocarpon</taxon>
    </lineage>
</organism>
<dbReference type="PROSITE" id="PS50020">
    <property type="entry name" value="WW_DOMAIN_2"/>
    <property type="match status" value="1"/>
</dbReference>
<dbReference type="Gene3D" id="2.20.70.10">
    <property type="match status" value="1"/>
</dbReference>
<dbReference type="PROSITE" id="PS01159">
    <property type="entry name" value="WW_DOMAIN_1"/>
    <property type="match status" value="1"/>
</dbReference>
<feature type="compositionally biased region" description="Low complexity" evidence="1">
    <location>
        <begin position="43"/>
        <end position="55"/>
    </location>
</feature>
<dbReference type="InterPro" id="IPR001202">
    <property type="entry name" value="WW_dom"/>
</dbReference>
<gene>
    <name evidence="3" type="ORF">EPUS_01594</name>
</gene>
<dbReference type="GeneID" id="19236649"/>
<feature type="region of interest" description="Disordered" evidence="1">
    <location>
        <begin position="111"/>
        <end position="247"/>
    </location>
</feature>
<dbReference type="Pfam" id="PF00397">
    <property type="entry name" value="WW"/>
    <property type="match status" value="1"/>
</dbReference>
<reference evidence="4" key="1">
    <citation type="journal article" date="2014" name="BMC Genomics">
        <title>Genome characteristics reveal the impact of lichenization on lichen-forming fungus Endocarpon pusillum Hedwig (Verrucariales, Ascomycota).</title>
        <authorList>
            <person name="Wang Y.-Y."/>
            <person name="Liu B."/>
            <person name="Zhang X.-Y."/>
            <person name="Zhou Q.-M."/>
            <person name="Zhang T."/>
            <person name="Li H."/>
            <person name="Yu Y.-F."/>
            <person name="Zhang X.-L."/>
            <person name="Hao X.-Y."/>
            <person name="Wang M."/>
            <person name="Wang L."/>
            <person name="Wei J.-C."/>
        </authorList>
    </citation>
    <scope>NUCLEOTIDE SEQUENCE [LARGE SCALE GENOMIC DNA]</scope>
    <source>
        <strain evidence="4">Z07020 / HMAS-L-300199</strain>
    </source>
</reference>
<keyword evidence="4" id="KW-1185">Reference proteome</keyword>
<dbReference type="RefSeq" id="XP_007786922.1">
    <property type="nucleotide sequence ID" value="XM_007788732.1"/>
</dbReference>
<evidence type="ECO:0000313" key="3">
    <source>
        <dbReference type="EMBL" id="ERF75764.1"/>
    </source>
</evidence>